<dbReference type="EnsemblPlants" id="OPUNC08G01090.1">
    <property type="protein sequence ID" value="OPUNC08G01090.1"/>
    <property type="gene ID" value="OPUNC08G01090"/>
</dbReference>
<evidence type="ECO:0000313" key="1">
    <source>
        <dbReference type="EnsemblPlants" id="OPUNC08G01090.1"/>
    </source>
</evidence>
<reference evidence="1" key="1">
    <citation type="submission" date="2015-04" db="UniProtKB">
        <authorList>
            <consortium name="EnsemblPlants"/>
        </authorList>
    </citation>
    <scope>IDENTIFICATION</scope>
</reference>
<sequence length="81" mass="9155">MATAVELLPELARLGSSFRAPVAMEVPREKGIKFSSHLVVLGLSIMNMREEKNDAMVKTVKSRKPFKENYEQLLEDACDMK</sequence>
<reference evidence="1" key="2">
    <citation type="submission" date="2018-05" db="EMBL/GenBank/DDBJ databases">
        <title>OpunRS2 (Oryza punctata Reference Sequence Version 2).</title>
        <authorList>
            <person name="Zhang J."/>
            <person name="Kudrna D."/>
            <person name="Lee S."/>
            <person name="Talag J."/>
            <person name="Welchert J."/>
            <person name="Wing R.A."/>
        </authorList>
    </citation>
    <scope>NUCLEOTIDE SEQUENCE [LARGE SCALE GENOMIC DNA]</scope>
</reference>
<dbReference type="Proteomes" id="UP000026962">
    <property type="component" value="Chromosome 8"/>
</dbReference>
<accession>A0A0E0LQM0</accession>
<dbReference type="Gramene" id="OPUNC08G01090.1">
    <property type="protein sequence ID" value="OPUNC08G01090.1"/>
    <property type="gene ID" value="OPUNC08G01090"/>
</dbReference>
<name>A0A0E0LQM0_ORYPU</name>
<evidence type="ECO:0000313" key="2">
    <source>
        <dbReference type="Proteomes" id="UP000026962"/>
    </source>
</evidence>
<dbReference type="HOGENOM" id="CLU_2578002_0_0_1"/>
<keyword evidence="2" id="KW-1185">Reference proteome</keyword>
<proteinExistence type="predicted"/>
<organism evidence="1">
    <name type="scientific">Oryza punctata</name>
    <name type="common">Red rice</name>
    <dbReference type="NCBI Taxonomy" id="4537"/>
    <lineage>
        <taxon>Eukaryota</taxon>
        <taxon>Viridiplantae</taxon>
        <taxon>Streptophyta</taxon>
        <taxon>Embryophyta</taxon>
        <taxon>Tracheophyta</taxon>
        <taxon>Spermatophyta</taxon>
        <taxon>Magnoliopsida</taxon>
        <taxon>Liliopsida</taxon>
        <taxon>Poales</taxon>
        <taxon>Poaceae</taxon>
        <taxon>BOP clade</taxon>
        <taxon>Oryzoideae</taxon>
        <taxon>Oryzeae</taxon>
        <taxon>Oryzinae</taxon>
        <taxon>Oryza</taxon>
    </lineage>
</organism>
<dbReference type="AlphaFoldDB" id="A0A0E0LQM0"/>
<protein>
    <submittedName>
        <fullName evidence="1">Uncharacterized protein</fullName>
    </submittedName>
</protein>